<feature type="transmembrane region" description="Helical" evidence="2">
    <location>
        <begin position="119"/>
        <end position="142"/>
    </location>
</feature>
<keyword evidence="2" id="KW-0812">Transmembrane</keyword>
<feature type="compositionally biased region" description="Polar residues" evidence="1">
    <location>
        <begin position="1"/>
        <end position="10"/>
    </location>
</feature>
<feature type="region of interest" description="Disordered" evidence="1">
    <location>
        <begin position="1"/>
        <end position="25"/>
    </location>
</feature>
<feature type="transmembrane region" description="Helical" evidence="2">
    <location>
        <begin position="65"/>
        <end position="84"/>
    </location>
</feature>
<evidence type="ECO:0000256" key="2">
    <source>
        <dbReference type="SAM" id="Phobius"/>
    </source>
</evidence>
<protein>
    <submittedName>
        <fullName evidence="3">Uncharacterized protein</fullName>
    </submittedName>
</protein>
<keyword evidence="2" id="KW-1133">Transmembrane helix</keyword>
<name>A0A0D8Y263_DICVI</name>
<keyword evidence="4" id="KW-1185">Reference proteome</keyword>
<proteinExistence type="predicted"/>
<feature type="compositionally biased region" description="Low complexity" evidence="1">
    <location>
        <begin position="11"/>
        <end position="25"/>
    </location>
</feature>
<reference evidence="3 4" key="1">
    <citation type="submission" date="2013-11" db="EMBL/GenBank/DDBJ databases">
        <title>Draft genome of the bovine lungworm Dictyocaulus viviparus.</title>
        <authorList>
            <person name="Mitreva M."/>
        </authorList>
    </citation>
    <scope>NUCLEOTIDE SEQUENCE [LARGE SCALE GENOMIC DNA]</scope>
    <source>
        <strain evidence="3 4">HannoverDv2000</strain>
    </source>
</reference>
<dbReference type="AlphaFoldDB" id="A0A0D8Y263"/>
<organism evidence="3 4">
    <name type="scientific">Dictyocaulus viviparus</name>
    <name type="common">Bovine lungworm</name>
    <dbReference type="NCBI Taxonomy" id="29172"/>
    <lineage>
        <taxon>Eukaryota</taxon>
        <taxon>Metazoa</taxon>
        <taxon>Ecdysozoa</taxon>
        <taxon>Nematoda</taxon>
        <taxon>Chromadorea</taxon>
        <taxon>Rhabditida</taxon>
        <taxon>Rhabditina</taxon>
        <taxon>Rhabditomorpha</taxon>
        <taxon>Strongyloidea</taxon>
        <taxon>Metastrongylidae</taxon>
        <taxon>Dictyocaulus</taxon>
    </lineage>
</organism>
<sequence length="152" mass="16357">MADEQATNQAQTNNSSNPTPTNQSSQSVGNIFFLKTDIYVIVMTAVVILLAVFGVFNVATSGSLGVTRLIMCVLLLCAEIYAVYTRNHYAVAGIMIAMVIIIIVNVAAIITTLQIEVTFGIAFLSLLLSVLSIITLGHLMMVTNQLRALYKG</sequence>
<evidence type="ECO:0000313" key="3">
    <source>
        <dbReference type="EMBL" id="KJH50242.1"/>
    </source>
</evidence>
<accession>A0A0D8Y263</accession>
<feature type="transmembrane region" description="Helical" evidence="2">
    <location>
        <begin position="91"/>
        <end position="113"/>
    </location>
</feature>
<dbReference type="Proteomes" id="UP000053766">
    <property type="component" value="Unassembled WGS sequence"/>
</dbReference>
<keyword evidence="2" id="KW-0472">Membrane</keyword>
<dbReference type="EMBL" id="KN716211">
    <property type="protein sequence ID" value="KJH50242.1"/>
    <property type="molecule type" value="Genomic_DNA"/>
</dbReference>
<feature type="transmembrane region" description="Helical" evidence="2">
    <location>
        <begin position="38"/>
        <end position="59"/>
    </location>
</feature>
<evidence type="ECO:0000256" key="1">
    <source>
        <dbReference type="SAM" id="MobiDB-lite"/>
    </source>
</evidence>
<reference evidence="4" key="2">
    <citation type="journal article" date="2016" name="Sci. Rep.">
        <title>Dictyocaulus viviparus genome, variome and transcriptome elucidate lungworm biology and support future intervention.</title>
        <authorList>
            <person name="McNulty S.N."/>
            <person name="Strube C."/>
            <person name="Rosa B.A."/>
            <person name="Martin J.C."/>
            <person name="Tyagi R."/>
            <person name="Choi Y.J."/>
            <person name="Wang Q."/>
            <person name="Hallsworth Pepin K."/>
            <person name="Zhang X."/>
            <person name="Ozersky P."/>
            <person name="Wilson R.K."/>
            <person name="Sternberg P.W."/>
            <person name="Gasser R.B."/>
            <person name="Mitreva M."/>
        </authorList>
    </citation>
    <scope>NUCLEOTIDE SEQUENCE [LARGE SCALE GENOMIC DNA]</scope>
    <source>
        <strain evidence="4">HannoverDv2000</strain>
    </source>
</reference>
<gene>
    <name evidence="3" type="ORF">DICVIV_03606</name>
</gene>
<evidence type="ECO:0000313" key="4">
    <source>
        <dbReference type="Proteomes" id="UP000053766"/>
    </source>
</evidence>